<feature type="region of interest" description="Disordered" evidence="1">
    <location>
        <begin position="465"/>
        <end position="601"/>
    </location>
</feature>
<feature type="compositionally biased region" description="Basic and acidic residues" evidence="1">
    <location>
        <begin position="237"/>
        <end position="248"/>
    </location>
</feature>
<proteinExistence type="predicted"/>
<sequence length="1443" mass="157834">MGFFRPYDSTGEPCFFEVYGSSTRLAFSRYFVVAHVDGFLYVLDKYFCISRLVPPRGKQSSSILTSQARRSGLHAGSGPPTRGSAQLEAVRSGDHSDGRLSAPEQQQQGFCGYKVTTEEDQLEERQLLVPVRIADVISALFRTNKPVFSQLFTGNNQYDQRQLQGLRQKSLLLSNRHDGCLYLFIHKFLLRVSLRGTVTVIGDLLELALAAANRLRVSASQGPTSGRTAAYVSSSNHVREDDRSERQGYRSPGRSISSVRKFFREIGHDKEAPSSDSDAILTEHPDSGPKVGSAAGEGQELVSPCSDDAKAQMWKYLRSMRNWLSNTTEKYRDSLSTVGRLQEFVACRGENWEVNNCCIDGEGRCFYTMARSKYPSPVEERGMVFCLDTKGPISRAMVVRFGRGITQSAVISLSLQAHPNCGCILMVAKSAAEVRNGLHSPDISASPSSATDCFPPRGIAVGTAISGRHTEGDSRMNRTSLGSAVGEADTLPPRSTVSGRHGCSEVPSASAESMTRRRSENAVHPSSDNSQARTSALQQESGDEATGDSTQDGRSGQGTSWPSTNNSFMNRQPPNQSAAPRESRATPEEQETSKKGQEEAADEKHSAWWFCPCDEDPSFFFPVAECFGDDAIHNAAQSVCRQFRGSPSSSVCRAYFEDDGGVALREAKAAVTAARTAELMIMATIQAGERRNAWFDAKHSPAFSVESTEEASRTTEQSMRNAAARVLKEAGLAASRAERAESSGYILWQPGVMVRRPKTGEEAISFGSAILFRARTKSRSQPTGGWISGSPRPMQPPFASDLITGDLVAVISQDARHLEVRDAFPSPLGLIVVPAEAANRIIRQQPDGILGRITSRSNMSLTSFLASFIAGSSSAAAERETQAGVTTPLGEGSPEDAQQFAAEVQLTESALAGSMTSAGAYTNGAQDSTCRRAVPAVNIVFLVDTLRLCRPAEARPVQGSWGHNCLQTMSDQRLLGLTETATGEICEKRTCESSQRRTKNEKKREQRAAALGDKARSDAVTQSASGFTGGNTCLCRETDGCLGDPPTPVLHSHFADVTLLCADGFEVSSHRALLAARCSFFEAKLTRPHWEARGADKASPKCTCVVIDLRSFAGSVVQATVRFFETGYFVIPASCCCPHCCVEQRRNRCEQYNAPQQKGLPPYESQCCCKVDWVLQAYTFATYCIIQDLRAELLAVLARLTSQRTCLHVLTHPAVRNQRQILQLAAHQLVYHMPMPDLLLEVSACRKWGGPPADSSPRATERSPVGEGKTEEQKARNPLLTELLREGIYDAVVKALSAWVLDTQENIVLLSKLHCMGNCDMPSSRLRHRQLLVLLALRLLQESVTAPPSAISHCRGQQSTPYNLSRISRISTPEEIHSIPESGTTPWQHFPDESFLIVPLRTPPDLLRFFLFRDVVLLWAEILDVPEEDAKVVAQAMEYSRLP</sequence>
<dbReference type="EMBL" id="HG720457">
    <property type="protein sequence ID" value="CDJ59485.1"/>
    <property type="molecule type" value="Genomic_DNA"/>
</dbReference>
<gene>
    <name evidence="3" type="ORF">EMWEY_00004210</name>
</gene>
<dbReference type="InterPro" id="IPR000210">
    <property type="entry name" value="BTB/POZ_dom"/>
</dbReference>
<feature type="region of interest" description="Disordered" evidence="1">
    <location>
        <begin position="1250"/>
        <end position="1274"/>
    </location>
</feature>
<evidence type="ECO:0000256" key="1">
    <source>
        <dbReference type="SAM" id="MobiDB-lite"/>
    </source>
</evidence>
<dbReference type="RefSeq" id="XP_013336133.1">
    <property type="nucleotide sequence ID" value="XM_013480679.1"/>
</dbReference>
<dbReference type="InterPro" id="IPR011333">
    <property type="entry name" value="SKP1/BTB/POZ_sf"/>
</dbReference>
<organism evidence="3 4">
    <name type="scientific">Eimeria maxima</name>
    <name type="common">Coccidian parasite</name>
    <dbReference type="NCBI Taxonomy" id="5804"/>
    <lineage>
        <taxon>Eukaryota</taxon>
        <taxon>Sar</taxon>
        <taxon>Alveolata</taxon>
        <taxon>Apicomplexa</taxon>
        <taxon>Conoidasida</taxon>
        <taxon>Coccidia</taxon>
        <taxon>Eucoccidiorida</taxon>
        <taxon>Eimeriorina</taxon>
        <taxon>Eimeriidae</taxon>
        <taxon>Eimeria</taxon>
    </lineage>
</organism>
<reference evidence="3" key="2">
    <citation type="submission" date="2013-10" db="EMBL/GenBank/DDBJ databases">
        <authorList>
            <person name="Aslett M."/>
        </authorList>
    </citation>
    <scope>NUCLEOTIDE SEQUENCE [LARGE SCALE GENOMIC DNA]</scope>
    <source>
        <strain evidence="3">Weybridge</strain>
    </source>
</reference>
<dbReference type="PROSITE" id="PS50097">
    <property type="entry name" value="BTB"/>
    <property type="match status" value="1"/>
</dbReference>
<dbReference type="OMA" id="LECAYLI"/>
<feature type="compositionally biased region" description="Polar residues" evidence="1">
    <location>
        <begin position="220"/>
        <end position="236"/>
    </location>
</feature>
<name>U6MCT9_EIMMA</name>
<reference evidence="3" key="1">
    <citation type="submission" date="2013-10" db="EMBL/GenBank/DDBJ databases">
        <title>Genomic analysis of the causative agents of coccidiosis in chickens.</title>
        <authorList>
            <person name="Reid A.J."/>
            <person name="Blake D."/>
            <person name="Billington K."/>
            <person name="Browne H."/>
            <person name="Dunn M."/>
            <person name="Hung S."/>
            <person name="Kawahara F."/>
            <person name="Miranda-Saavedra D."/>
            <person name="Mourier T."/>
            <person name="Nagra H."/>
            <person name="Otto T.D."/>
            <person name="Rawlings N."/>
            <person name="Sanchez A."/>
            <person name="Sanders M."/>
            <person name="Subramaniam C."/>
            <person name="Tay Y."/>
            <person name="Dear P."/>
            <person name="Doerig C."/>
            <person name="Gruber A."/>
            <person name="Parkinson J."/>
            <person name="Shirley M."/>
            <person name="Wan K.L."/>
            <person name="Berriman M."/>
            <person name="Tomley F."/>
            <person name="Pain A."/>
        </authorList>
    </citation>
    <scope>NUCLEOTIDE SEQUENCE [LARGE SCALE GENOMIC DNA]</scope>
    <source>
        <strain evidence="3">Weybridge</strain>
    </source>
</reference>
<dbReference type="VEuPathDB" id="ToxoDB:EMWEY_00004210"/>
<dbReference type="Pfam" id="PF00651">
    <property type="entry name" value="BTB"/>
    <property type="match status" value="1"/>
</dbReference>
<dbReference type="SUPFAM" id="SSF54695">
    <property type="entry name" value="POZ domain"/>
    <property type="match status" value="1"/>
</dbReference>
<evidence type="ECO:0000313" key="4">
    <source>
        <dbReference type="Proteomes" id="UP000030763"/>
    </source>
</evidence>
<feature type="region of interest" description="Disordered" evidence="1">
    <location>
        <begin position="220"/>
        <end position="254"/>
    </location>
</feature>
<dbReference type="CDD" id="cd18186">
    <property type="entry name" value="BTB_POZ_ZBTB_KLHL-like"/>
    <property type="match status" value="1"/>
</dbReference>
<dbReference type="GeneID" id="25334407"/>
<feature type="compositionally biased region" description="Basic and acidic residues" evidence="1">
    <location>
        <begin position="581"/>
        <end position="601"/>
    </location>
</feature>
<feature type="domain" description="BTB" evidence="2">
    <location>
        <begin position="1055"/>
        <end position="1133"/>
    </location>
</feature>
<dbReference type="Proteomes" id="UP000030763">
    <property type="component" value="Unassembled WGS sequence"/>
</dbReference>
<feature type="region of interest" description="Disordered" evidence="1">
    <location>
        <begin position="56"/>
        <end position="107"/>
    </location>
</feature>
<feature type="compositionally biased region" description="Polar residues" evidence="1">
    <location>
        <begin position="547"/>
        <end position="578"/>
    </location>
</feature>
<dbReference type="OrthoDB" id="10250130at2759"/>
<feature type="compositionally biased region" description="Polar residues" evidence="1">
    <location>
        <begin position="524"/>
        <end position="540"/>
    </location>
</feature>
<evidence type="ECO:0000313" key="3">
    <source>
        <dbReference type="EMBL" id="CDJ59485.1"/>
    </source>
</evidence>
<keyword evidence="4" id="KW-1185">Reference proteome</keyword>
<feature type="compositionally biased region" description="Basic and acidic residues" evidence="1">
    <location>
        <begin position="1002"/>
        <end position="1017"/>
    </location>
</feature>
<protein>
    <recommendedName>
        <fullName evidence="2">BTB domain-containing protein</fullName>
    </recommendedName>
</protein>
<feature type="region of interest" description="Disordered" evidence="1">
    <location>
        <begin position="990"/>
        <end position="1023"/>
    </location>
</feature>
<accession>U6MCT9</accession>
<feature type="compositionally biased region" description="Polar residues" evidence="1">
    <location>
        <begin position="58"/>
        <end position="69"/>
    </location>
</feature>
<dbReference type="Gene3D" id="3.30.710.10">
    <property type="entry name" value="Potassium Channel Kv1.1, Chain A"/>
    <property type="match status" value="1"/>
</dbReference>
<feature type="region of interest" description="Disordered" evidence="1">
    <location>
        <begin position="269"/>
        <end position="302"/>
    </location>
</feature>
<evidence type="ECO:0000259" key="2">
    <source>
        <dbReference type="PROSITE" id="PS50097"/>
    </source>
</evidence>